<feature type="region of interest" description="Disordered" evidence="1">
    <location>
        <begin position="1"/>
        <end position="36"/>
    </location>
</feature>
<comment type="caution">
    <text evidence="2">The sequence shown here is derived from an EMBL/GenBank/DDBJ whole genome shotgun (WGS) entry which is preliminary data.</text>
</comment>
<reference evidence="2 3" key="1">
    <citation type="journal article" date="2014" name="Genome Biol. Evol.">
        <title>The genome of the myxosporean Thelohanellus kitauei shows adaptations to nutrient acquisition within its fish host.</title>
        <authorList>
            <person name="Yang Y."/>
            <person name="Xiong J."/>
            <person name="Zhou Z."/>
            <person name="Huo F."/>
            <person name="Miao W."/>
            <person name="Ran C."/>
            <person name="Liu Y."/>
            <person name="Zhang J."/>
            <person name="Feng J."/>
            <person name="Wang M."/>
            <person name="Wang M."/>
            <person name="Wang L."/>
            <person name="Yao B."/>
        </authorList>
    </citation>
    <scope>NUCLEOTIDE SEQUENCE [LARGE SCALE GENOMIC DNA]</scope>
    <source>
        <strain evidence="2">Wuqing</strain>
    </source>
</reference>
<dbReference type="AlphaFoldDB" id="A0A0C2IYA8"/>
<evidence type="ECO:0000313" key="3">
    <source>
        <dbReference type="Proteomes" id="UP000031668"/>
    </source>
</evidence>
<evidence type="ECO:0000256" key="1">
    <source>
        <dbReference type="SAM" id="MobiDB-lite"/>
    </source>
</evidence>
<name>A0A0C2IYA8_THEKT</name>
<dbReference type="EMBL" id="JWZT01005228">
    <property type="protein sequence ID" value="KII61837.1"/>
    <property type="molecule type" value="Genomic_DNA"/>
</dbReference>
<dbReference type="Proteomes" id="UP000031668">
    <property type="component" value="Unassembled WGS sequence"/>
</dbReference>
<evidence type="ECO:0000313" key="2">
    <source>
        <dbReference type="EMBL" id="KII61837.1"/>
    </source>
</evidence>
<sequence>MHEAKVTQKLYPDKPSRDRNFETDDEDQSFRRRRGGIQIRSPIGPLSYQVNIEVHLERKNADHMRSPSSIVNVTLVKRDTILKLDDISSTEVPEISKGIITCYF</sequence>
<keyword evidence="3" id="KW-1185">Reference proteome</keyword>
<feature type="compositionally biased region" description="Basic and acidic residues" evidence="1">
    <location>
        <begin position="1"/>
        <end position="22"/>
    </location>
</feature>
<protein>
    <submittedName>
        <fullName evidence="2">Uncharacterized protein</fullName>
    </submittedName>
</protein>
<organism evidence="2 3">
    <name type="scientific">Thelohanellus kitauei</name>
    <name type="common">Myxosporean</name>
    <dbReference type="NCBI Taxonomy" id="669202"/>
    <lineage>
        <taxon>Eukaryota</taxon>
        <taxon>Metazoa</taxon>
        <taxon>Cnidaria</taxon>
        <taxon>Myxozoa</taxon>
        <taxon>Myxosporea</taxon>
        <taxon>Bivalvulida</taxon>
        <taxon>Platysporina</taxon>
        <taxon>Myxobolidae</taxon>
        <taxon>Thelohanellus</taxon>
    </lineage>
</organism>
<gene>
    <name evidence="2" type="ORF">RF11_05730</name>
</gene>
<proteinExistence type="predicted"/>
<accession>A0A0C2IYA8</accession>